<keyword evidence="2" id="KW-0012">Acyltransferase</keyword>
<name>A0ABZ0Q1E9_9LACO</name>
<dbReference type="RefSeq" id="WP_063697492.1">
    <property type="nucleotide sequence ID" value="NZ_BBIM01000028.1"/>
</dbReference>
<sequence>MSTEQYKIKTYSPKFAKKTVTVMRKVSQRTFGSLGTDNFDDQVSHFKNVLAKKYEMRIVTSFNERVIYGVAIFSKTELIDLLVDPMKKGLGISTELIDIVKNQSNGTLSCTTKSRQLADFLQKNGFKPTTHNQFVWQEN</sequence>
<dbReference type="EMBL" id="CP104778">
    <property type="protein sequence ID" value="WPC20746.1"/>
    <property type="molecule type" value="Genomic_DNA"/>
</dbReference>
<feature type="domain" description="N-acetyltransferase" evidence="1">
    <location>
        <begin position="34"/>
        <end position="133"/>
    </location>
</feature>
<dbReference type="EC" id="2.3.1.-" evidence="2"/>
<evidence type="ECO:0000313" key="2">
    <source>
        <dbReference type="EMBL" id="WPC20746.1"/>
    </source>
</evidence>
<dbReference type="InterPro" id="IPR000182">
    <property type="entry name" value="GNAT_dom"/>
</dbReference>
<evidence type="ECO:0000259" key="1">
    <source>
        <dbReference type="Pfam" id="PF13673"/>
    </source>
</evidence>
<evidence type="ECO:0000313" key="3">
    <source>
        <dbReference type="Proteomes" id="UP001302696"/>
    </source>
</evidence>
<accession>A0ABZ0Q1E9</accession>
<dbReference type="Gene3D" id="3.40.630.30">
    <property type="match status" value="1"/>
</dbReference>
<dbReference type="Proteomes" id="UP001302696">
    <property type="component" value="Chromosome"/>
</dbReference>
<proteinExistence type="predicted"/>
<keyword evidence="3" id="KW-1185">Reference proteome</keyword>
<dbReference type="InterPro" id="IPR016181">
    <property type="entry name" value="Acyl_CoA_acyltransferase"/>
</dbReference>
<protein>
    <submittedName>
        <fullName evidence="2">GNAT family N-acetyltransferase</fullName>
        <ecNumber evidence="2">2.3.1.-</ecNumber>
    </submittedName>
</protein>
<dbReference type="GO" id="GO:0016746">
    <property type="term" value="F:acyltransferase activity"/>
    <property type="evidence" value="ECO:0007669"/>
    <property type="project" value="UniProtKB-KW"/>
</dbReference>
<reference evidence="3" key="1">
    <citation type="submission" date="2024-06" db="EMBL/GenBank/DDBJ databases">
        <authorList>
            <person name="Chang H.C."/>
            <person name="Mun S.Y."/>
        </authorList>
    </citation>
    <scope>NUCLEOTIDE SEQUENCE [LARGE SCALE GENOMIC DNA]</scope>
    <source>
        <strain evidence="3">KT1</strain>
    </source>
</reference>
<keyword evidence="2" id="KW-0808">Transferase</keyword>
<gene>
    <name evidence="2" type="ORF">N6G96_05425</name>
</gene>
<organism evidence="2 3">
    <name type="scientific">Pediococcus inopinatus</name>
    <dbReference type="NCBI Taxonomy" id="114090"/>
    <lineage>
        <taxon>Bacteria</taxon>
        <taxon>Bacillati</taxon>
        <taxon>Bacillota</taxon>
        <taxon>Bacilli</taxon>
        <taxon>Lactobacillales</taxon>
        <taxon>Lactobacillaceae</taxon>
        <taxon>Pediococcus</taxon>
    </lineage>
</organism>
<dbReference type="Pfam" id="PF13673">
    <property type="entry name" value="Acetyltransf_10"/>
    <property type="match status" value="1"/>
</dbReference>
<dbReference type="SUPFAM" id="SSF55729">
    <property type="entry name" value="Acyl-CoA N-acyltransferases (Nat)"/>
    <property type="match status" value="1"/>
</dbReference>